<keyword evidence="3" id="KW-1185">Reference proteome</keyword>
<organism evidence="2 3">
    <name type="scientific">Nonomuraea rhodomycinica</name>
    <dbReference type="NCBI Taxonomy" id="1712872"/>
    <lineage>
        <taxon>Bacteria</taxon>
        <taxon>Bacillati</taxon>
        <taxon>Actinomycetota</taxon>
        <taxon>Actinomycetes</taxon>
        <taxon>Streptosporangiales</taxon>
        <taxon>Streptosporangiaceae</taxon>
        <taxon>Nonomuraea</taxon>
    </lineage>
</organism>
<evidence type="ECO:0000313" key="3">
    <source>
        <dbReference type="Proteomes" id="UP000546126"/>
    </source>
</evidence>
<keyword evidence="1" id="KW-0732">Signal</keyword>
<reference evidence="2 3" key="1">
    <citation type="submission" date="2020-06" db="EMBL/GenBank/DDBJ databases">
        <authorList>
            <person name="Chanama M."/>
        </authorList>
    </citation>
    <scope>NUCLEOTIDE SEQUENCE [LARGE SCALE GENOMIC DNA]</scope>
    <source>
        <strain evidence="2 3">TBRC6557</strain>
    </source>
</reference>
<dbReference type="Proteomes" id="UP000546126">
    <property type="component" value="Unassembled WGS sequence"/>
</dbReference>
<comment type="caution">
    <text evidence="2">The sequence shown here is derived from an EMBL/GenBank/DDBJ whole genome shotgun (WGS) entry which is preliminary data.</text>
</comment>
<proteinExistence type="predicted"/>
<name>A0A7Y6ISZ3_9ACTN</name>
<evidence type="ECO:0000313" key="2">
    <source>
        <dbReference type="EMBL" id="NUW43856.1"/>
    </source>
</evidence>
<protein>
    <submittedName>
        <fullName evidence="2">Uncharacterized protein</fullName>
    </submittedName>
</protein>
<feature type="chain" id="PRO_5038689804" evidence="1">
    <location>
        <begin position="24"/>
        <end position="282"/>
    </location>
</feature>
<dbReference type="EMBL" id="JABWGO010000007">
    <property type="protein sequence ID" value="NUW43856.1"/>
    <property type="molecule type" value="Genomic_DNA"/>
</dbReference>
<gene>
    <name evidence="2" type="ORF">HT134_27550</name>
</gene>
<evidence type="ECO:0000256" key="1">
    <source>
        <dbReference type="SAM" id="SignalP"/>
    </source>
</evidence>
<dbReference type="RefSeq" id="WP_175603358.1">
    <property type="nucleotide sequence ID" value="NZ_JABWGO010000007.1"/>
</dbReference>
<dbReference type="AlphaFoldDB" id="A0A7Y6ISZ3"/>
<sequence length="282" mass="30826">MRKPFVITVAAFALAAAAIPVLAAAAPPASAVISAEPQGKYWHVKSVYTATHPRQVGTKEKYWVVKEQVSEHWADHDGRMWSSYSDRARPKSAADLAAWKRDGSPQKWTYRTEGMLVKLTANPHETPVKPMKGNDWLIGERKLSFQEIQSLPTTPEGLRSWLVEASAVGEDPVLPENFDLWVKDAYTSLLYRLPAPKPVRAAAYQALSALPGVKSAKRAGNVAKLTYGYDTSGYEVKFGIVVDTGSMAVVETSVDTTRDGEPVKAKTSVTTYEAGWTDTLGS</sequence>
<feature type="signal peptide" evidence="1">
    <location>
        <begin position="1"/>
        <end position="23"/>
    </location>
</feature>
<accession>A0A7Y6ISZ3</accession>